<sequence>MSWNLLSLVWILPLIVSFSVSVGIHPYSKGLTHKLAKIWLRIVNTAVLCSPCHC</sequence>
<dbReference type="AlphaFoldDB" id="G3HJP3"/>
<evidence type="ECO:0000313" key="3">
    <source>
        <dbReference type="Proteomes" id="UP000001075"/>
    </source>
</evidence>
<keyword evidence="1" id="KW-0732">Signal</keyword>
<gene>
    <name evidence="2" type="ORF">I79_010892</name>
</gene>
<proteinExistence type="predicted"/>
<organism evidence="2 3">
    <name type="scientific">Cricetulus griseus</name>
    <name type="common">Chinese hamster</name>
    <name type="synonym">Cricetulus barabensis griseus</name>
    <dbReference type="NCBI Taxonomy" id="10029"/>
    <lineage>
        <taxon>Eukaryota</taxon>
        <taxon>Metazoa</taxon>
        <taxon>Chordata</taxon>
        <taxon>Craniata</taxon>
        <taxon>Vertebrata</taxon>
        <taxon>Euteleostomi</taxon>
        <taxon>Mammalia</taxon>
        <taxon>Eutheria</taxon>
        <taxon>Euarchontoglires</taxon>
        <taxon>Glires</taxon>
        <taxon>Rodentia</taxon>
        <taxon>Myomorpha</taxon>
        <taxon>Muroidea</taxon>
        <taxon>Cricetidae</taxon>
        <taxon>Cricetinae</taxon>
        <taxon>Cricetulus</taxon>
    </lineage>
</organism>
<dbReference type="Proteomes" id="UP000001075">
    <property type="component" value="Unassembled WGS sequence"/>
</dbReference>
<dbReference type="EMBL" id="JH000436">
    <property type="protein sequence ID" value="EGW01770.1"/>
    <property type="molecule type" value="Genomic_DNA"/>
</dbReference>
<feature type="chain" id="PRO_5003444602" evidence="1">
    <location>
        <begin position="22"/>
        <end position="54"/>
    </location>
</feature>
<accession>G3HJP3</accession>
<name>G3HJP3_CRIGR</name>
<evidence type="ECO:0000256" key="1">
    <source>
        <dbReference type="SAM" id="SignalP"/>
    </source>
</evidence>
<dbReference type="InParanoid" id="G3HJP3"/>
<protein>
    <submittedName>
        <fullName evidence="2">Uncharacterized protein</fullName>
    </submittedName>
</protein>
<feature type="signal peptide" evidence="1">
    <location>
        <begin position="1"/>
        <end position="21"/>
    </location>
</feature>
<evidence type="ECO:0000313" key="2">
    <source>
        <dbReference type="EMBL" id="EGW01770.1"/>
    </source>
</evidence>
<reference evidence="3" key="1">
    <citation type="journal article" date="2011" name="Nat. Biotechnol.">
        <title>The genomic sequence of the Chinese hamster ovary (CHO)-K1 cell line.</title>
        <authorList>
            <person name="Xu X."/>
            <person name="Nagarajan H."/>
            <person name="Lewis N.E."/>
            <person name="Pan S."/>
            <person name="Cai Z."/>
            <person name="Liu X."/>
            <person name="Chen W."/>
            <person name="Xie M."/>
            <person name="Wang W."/>
            <person name="Hammond S."/>
            <person name="Andersen M.R."/>
            <person name="Neff N."/>
            <person name="Passarelli B."/>
            <person name="Koh W."/>
            <person name="Fan H.C."/>
            <person name="Wang J."/>
            <person name="Gui Y."/>
            <person name="Lee K.H."/>
            <person name="Betenbaugh M.J."/>
            <person name="Quake S.R."/>
            <person name="Famili I."/>
            <person name="Palsson B.O."/>
            <person name="Wang J."/>
        </authorList>
    </citation>
    <scope>NUCLEOTIDE SEQUENCE [LARGE SCALE GENOMIC DNA]</scope>
    <source>
        <strain evidence="3">CHO K1 cell line</strain>
    </source>
</reference>